<feature type="transmembrane region" description="Helical" evidence="1">
    <location>
        <begin position="12"/>
        <end position="31"/>
    </location>
</feature>
<reference evidence="3" key="1">
    <citation type="journal article" date="2006" name="PLoS Biol.">
        <title>Macronuclear genome sequence of the ciliate Tetrahymena thermophila, a model eukaryote.</title>
        <authorList>
            <person name="Eisen J.A."/>
            <person name="Coyne R.S."/>
            <person name="Wu M."/>
            <person name="Wu D."/>
            <person name="Thiagarajan M."/>
            <person name="Wortman J.R."/>
            <person name="Badger J.H."/>
            <person name="Ren Q."/>
            <person name="Amedeo P."/>
            <person name="Jones K.M."/>
            <person name="Tallon L.J."/>
            <person name="Delcher A.L."/>
            <person name="Salzberg S.L."/>
            <person name="Silva J.C."/>
            <person name="Haas B.J."/>
            <person name="Majoros W.H."/>
            <person name="Farzad M."/>
            <person name="Carlton J.M."/>
            <person name="Smith R.K. Jr."/>
            <person name="Garg J."/>
            <person name="Pearlman R.E."/>
            <person name="Karrer K.M."/>
            <person name="Sun L."/>
            <person name="Manning G."/>
            <person name="Elde N.C."/>
            <person name="Turkewitz A.P."/>
            <person name="Asai D.J."/>
            <person name="Wilkes D.E."/>
            <person name="Wang Y."/>
            <person name="Cai H."/>
            <person name="Collins K."/>
            <person name="Stewart B.A."/>
            <person name="Lee S.R."/>
            <person name="Wilamowska K."/>
            <person name="Weinberg Z."/>
            <person name="Ruzzo W.L."/>
            <person name="Wloga D."/>
            <person name="Gaertig J."/>
            <person name="Frankel J."/>
            <person name="Tsao C.-C."/>
            <person name="Gorovsky M.A."/>
            <person name="Keeling P.J."/>
            <person name="Waller R.F."/>
            <person name="Patron N.J."/>
            <person name="Cherry J.M."/>
            <person name="Stover N.A."/>
            <person name="Krieger C.J."/>
            <person name="del Toro C."/>
            <person name="Ryder H.F."/>
            <person name="Williamson S.C."/>
            <person name="Barbeau R.A."/>
            <person name="Hamilton E.P."/>
            <person name="Orias E."/>
        </authorList>
    </citation>
    <scope>NUCLEOTIDE SEQUENCE [LARGE SCALE GENOMIC DNA]</scope>
    <source>
        <strain evidence="3">SB210</strain>
    </source>
</reference>
<dbReference type="Proteomes" id="UP000009168">
    <property type="component" value="Unassembled WGS sequence"/>
</dbReference>
<proteinExistence type="predicted"/>
<dbReference type="KEGG" id="tet:TTHERM_000625969"/>
<keyword evidence="1" id="KW-1133">Transmembrane helix</keyword>
<protein>
    <submittedName>
        <fullName evidence="2">Transmembrane protein, putative</fullName>
    </submittedName>
</protein>
<sequence>MNSEYFKVQSYLLIVLGISLIAISIYIFKIFSNKQAYVSTKKLSIVFLKLTCLSIAIVSLSYLIRVYAINWCGYVITFNGPVSEVAIKNTLNMNAICLESSYEEKLQSIKNTIFQLCNHNTSCQEGSYSVTSFTWIFSLCFLNLCIFMVLDFYIFIYIYQKIHYAEFDASQKAQSLENLKKSFLSDCVSISIDQLSQQIQKSNQQDTCDSHDFTNRPVSQIEMTNAEKSDDLSEHNRQVKNIISINSE</sequence>
<gene>
    <name evidence="2" type="ORF">TTHERM_000625969</name>
</gene>
<feature type="transmembrane region" description="Helical" evidence="1">
    <location>
        <begin position="135"/>
        <end position="159"/>
    </location>
</feature>
<dbReference type="EMBL" id="GG662641">
    <property type="protein sequence ID" value="EWS73542.1"/>
    <property type="molecule type" value="Genomic_DNA"/>
</dbReference>
<keyword evidence="1 2" id="KW-0812">Transmembrane</keyword>
<dbReference type="AlphaFoldDB" id="W7X866"/>
<organism evidence="2 3">
    <name type="scientific">Tetrahymena thermophila (strain SB210)</name>
    <dbReference type="NCBI Taxonomy" id="312017"/>
    <lineage>
        <taxon>Eukaryota</taxon>
        <taxon>Sar</taxon>
        <taxon>Alveolata</taxon>
        <taxon>Ciliophora</taxon>
        <taxon>Intramacronucleata</taxon>
        <taxon>Oligohymenophorea</taxon>
        <taxon>Hymenostomatida</taxon>
        <taxon>Tetrahymenina</taxon>
        <taxon>Tetrahymenidae</taxon>
        <taxon>Tetrahymena</taxon>
    </lineage>
</organism>
<keyword evidence="3" id="KW-1185">Reference proteome</keyword>
<accession>W7X866</accession>
<dbReference type="RefSeq" id="XP_012653932.1">
    <property type="nucleotide sequence ID" value="XM_012798478.1"/>
</dbReference>
<feature type="transmembrane region" description="Helical" evidence="1">
    <location>
        <begin position="43"/>
        <end position="64"/>
    </location>
</feature>
<keyword evidence="1" id="KW-0472">Membrane</keyword>
<evidence type="ECO:0000313" key="3">
    <source>
        <dbReference type="Proteomes" id="UP000009168"/>
    </source>
</evidence>
<evidence type="ECO:0000256" key="1">
    <source>
        <dbReference type="SAM" id="Phobius"/>
    </source>
</evidence>
<evidence type="ECO:0000313" key="2">
    <source>
        <dbReference type="EMBL" id="EWS73542.1"/>
    </source>
</evidence>
<name>W7X866_TETTS</name>
<dbReference type="InParanoid" id="W7X866"/>
<dbReference type="GeneID" id="24439884"/>